<sequence>MTFLVRALDKPGHLDIRKTNRESHLTFLDTAGDRLKLAGPLLSEQGEMIGSLLVVDFDTLEAVHDWLADDPYTKAGLFREVNVTGFRPVIARFGEV</sequence>
<comment type="caution">
    <text evidence="3">The sequence shown here is derived from an EMBL/GenBank/DDBJ whole genome shotgun (WGS) entry which is preliminary data.</text>
</comment>
<comment type="similarity">
    <text evidence="1">Belongs to the YciI family.</text>
</comment>
<dbReference type="EMBL" id="JAZDRP010000005">
    <property type="protein sequence ID" value="MEE2526581.1"/>
    <property type="molecule type" value="Genomic_DNA"/>
</dbReference>
<dbReference type="InterPro" id="IPR011008">
    <property type="entry name" value="Dimeric_a/b-barrel"/>
</dbReference>
<evidence type="ECO:0000259" key="2">
    <source>
        <dbReference type="Pfam" id="PF03795"/>
    </source>
</evidence>
<keyword evidence="4" id="KW-1185">Reference proteome</keyword>
<dbReference type="InterPro" id="IPR051807">
    <property type="entry name" value="Sec-metab_biosynth-assoc"/>
</dbReference>
<feature type="domain" description="YCII-related" evidence="2">
    <location>
        <begin position="1"/>
        <end position="86"/>
    </location>
</feature>
<dbReference type="Gene3D" id="3.30.70.1060">
    <property type="entry name" value="Dimeric alpha+beta barrel"/>
    <property type="match status" value="1"/>
</dbReference>
<dbReference type="Pfam" id="PF03795">
    <property type="entry name" value="YCII"/>
    <property type="match status" value="1"/>
</dbReference>
<dbReference type="InterPro" id="IPR005545">
    <property type="entry name" value="YCII"/>
</dbReference>
<gene>
    <name evidence="3" type="ORF">V0U79_09395</name>
</gene>
<dbReference type="RefSeq" id="WP_330199244.1">
    <property type="nucleotide sequence ID" value="NZ_JAZDRP010000005.1"/>
</dbReference>
<dbReference type="SUPFAM" id="SSF54909">
    <property type="entry name" value="Dimeric alpha+beta barrel"/>
    <property type="match status" value="1"/>
</dbReference>
<dbReference type="Proteomes" id="UP001354971">
    <property type="component" value="Unassembled WGS sequence"/>
</dbReference>
<accession>A0ABU7LRP8</accession>
<evidence type="ECO:0000313" key="3">
    <source>
        <dbReference type="EMBL" id="MEE2526581.1"/>
    </source>
</evidence>
<dbReference type="PANTHER" id="PTHR33606:SF3">
    <property type="entry name" value="PROTEIN YCII"/>
    <property type="match status" value="1"/>
</dbReference>
<organism evidence="3 4">
    <name type="scientific">Hyphobacterium lacteum</name>
    <dbReference type="NCBI Taxonomy" id="3116575"/>
    <lineage>
        <taxon>Bacteria</taxon>
        <taxon>Pseudomonadati</taxon>
        <taxon>Pseudomonadota</taxon>
        <taxon>Alphaproteobacteria</taxon>
        <taxon>Maricaulales</taxon>
        <taxon>Maricaulaceae</taxon>
        <taxon>Hyphobacterium</taxon>
    </lineage>
</organism>
<proteinExistence type="inferred from homology"/>
<protein>
    <submittedName>
        <fullName evidence="3">YciI family protein</fullName>
    </submittedName>
</protein>
<reference evidence="3 4" key="1">
    <citation type="submission" date="2024-01" db="EMBL/GenBank/DDBJ databases">
        <title>Hyphobacterium bacterium isolated from marine sediment.</title>
        <authorList>
            <person name="Zhao S."/>
        </authorList>
    </citation>
    <scope>NUCLEOTIDE SEQUENCE [LARGE SCALE GENOMIC DNA]</scope>
    <source>
        <strain evidence="4">HN65</strain>
    </source>
</reference>
<evidence type="ECO:0000313" key="4">
    <source>
        <dbReference type="Proteomes" id="UP001354971"/>
    </source>
</evidence>
<evidence type="ECO:0000256" key="1">
    <source>
        <dbReference type="ARBA" id="ARBA00007689"/>
    </source>
</evidence>
<name>A0ABU7LRP8_9PROT</name>
<dbReference type="PANTHER" id="PTHR33606">
    <property type="entry name" value="PROTEIN YCII"/>
    <property type="match status" value="1"/>
</dbReference>